<dbReference type="InterPro" id="IPR043502">
    <property type="entry name" value="DNA/RNA_pol_sf"/>
</dbReference>
<dbReference type="SUPFAM" id="SSF56219">
    <property type="entry name" value="DNase I-like"/>
    <property type="match status" value="1"/>
</dbReference>
<evidence type="ECO:0000313" key="2">
    <source>
        <dbReference type="Ensembl" id="ENSXMAP00000027743.1"/>
    </source>
</evidence>
<accession>A0A3B5Q7G1</accession>
<dbReference type="InterPro" id="IPR036691">
    <property type="entry name" value="Endo/exonu/phosph_ase_sf"/>
</dbReference>
<dbReference type="InParanoid" id="A0A3B5Q7G1"/>
<dbReference type="CDD" id="cd01650">
    <property type="entry name" value="RT_nLTR_like"/>
    <property type="match status" value="1"/>
</dbReference>
<dbReference type="PANTHER" id="PTHR31635:SF196">
    <property type="entry name" value="REVERSE TRANSCRIPTASE DOMAIN-CONTAINING PROTEIN-RELATED"/>
    <property type="match status" value="1"/>
</dbReference>
<name>A0A3B5Q7G1_XIPMA</name>
<dbReference type="SUPFAM" id="SSF56672">
    <property type="entry name" value="DNA/RNA polymerases"/>
    <property type="match status" value="1"/>
</dbReference>
<dbReference type="Ensembl" id="ENSXMAT00000025808.1">
    <property type="protein sequence ID" value="ENSXMAP00000027743.1"/>
    <property type="gene ID" value="ENSXMAG00000028274.1"/>
</dbReference>
<reference evidence="3" key="2">
    <citation type="journal article" date="2013" name="Nat. Genet.">
        <title>The genome of the platyfish, Xiphophorus maculatus, provides insights into evolutionary adaptation and several complex traits.</title>
        <authorList>
            <person name="Schartl M."/>
            <person name="Walter R.B."/>
            <person name="Shen Y."/>
            <person name="Garcia T."/>
            <person name="Catchen J."/>
            <person name="Amores A."/>
            <person name="Braasch I."/>
            <person name="Chalopin D."/>
            <person name="Volff J.N."/>
            <person name="Lesch K.P."/>
            <person name="Bisazza A."/>
            <person name="Minx P."/>
            <person name="Hillier L."/>
            <person name="Wilson R.K."/>
            <person name="Fuerstenberg S."/>
            <person name="Boore J."/>
            <person name="Searle S."/>
            <person name="Postlethwait J.H."/>
            <person name="Warren W.C."/>
        </authorList>
    </citation>
    <scope>NUCLEOTIDE SEQUENCE [LARGE SCALE GENOMIC DNA]</scope>
    <source>
        <strain evidence="3">JP 163 A</strain>
    </source>
</reference>
<evidence type="ECO:0000259" key="1">
    <source>
        <dbReference type="PROSITE" id="PS50878"/>
    </source>
</evidence>
<dbReference type="AlphaFoldDB" id="A0A3B5Q7G1"/>
<dbReference type="CDD" id="cd09076">
    <property type="entry name" value="L1-EN"/>
    <property type="match status" value="1"/>
</dbReference>
<feature type="domain" description="Reverse transcriptase" evidence="1">
    <location>
        <begin position="426"/>
        <end position="698"/>
    </location>
</feature>
<dbReference type="Gene3D" id="3.60.10.10">
    <property type="entry name" value="Endonuclease/exonuclease/phosphatase"/>
    <property type="match status" value="1"/>
</dbReference>
<dbReference type="PANTHER" id="PTHR31635">
    <property type="entry name" value="REVERSE TRANSCRIPTASE DOMAIN-CONTAINING PROTEIN-RELATED"/>
    <property type="match status" value="1"/>
</dbReference>
<dbReference type="PROSITE" id="PS50878">
    <property type="entry name" value="RT_POL"/>
    <property type="match status" value="1"/>
</dbReference>
<dbReference type="Proteomes" id="UP000002852">
    <property type="component" value="Unassembled WGS sequence"/>
</dbReference>
<reference evidence="3" key="1">
    <citation type="submission" date="2012-01" db="EMBL/GenBank/DDBJ databases">
        <authorList>
            <person name="Walter R."/>
            <person name="Schartl M."/>
            <person name="Warren W."/>
        </authorList>
    </citation>
    <scope>NUCLEOTIDE SEQUENCE [LARGE SCALE GENOMIC DNA]</scope>
    <source>
        <strain evidence="3">JP 163 A</strain>
    </source>
</reference>
<dbReference type="GeneTree" id="ENSGT00940000164735"/>
<dbReference type="STRING" id="8083.ENSXMAP00000027743"/>
<reference evidence="2" key="4">
    <citation type="submission" date="2025-09" db="UniProtKB">
        <authorList>
            <consortium name="Ensembl"/>
        </authorList>
    </citation>
    <scope>IDENTIFICATION</scope>
    <source>
        <strain evidence="2">JP 163 A</strain>
    </source>
</reference>
<dbReference type="InterPro" id="IPR000477">
    <property type="entry name" value="RT_dom"/>
</dbReference>
<protein>
    <recommendedName>
        <fullName evidence="1">Reverse transcriptase domain-containing protein</fullName>
    </recommendedName>
</protein>
<reference evidence="2" key="3">
    <citation type="submission" date="2025-08" db="UniProtKB">
        <authorList>
            <consortium name="Ensembl"/>
        </authorList>
    </citation>
    <scope>IDENTIFICATION</scope>
    <source>
        <strain evidence="2">JP 163 A</strain>
    </source>
</reference>
<keyword evidence="3" id="KW-1185">Reference proteome</keyword>
<organism evidence="2 3">
    <name type="scientific">Xiphophorus maculatus</name>
    <name type="common">Southern platyfish</name>
    <name type="synonym">Platypoecilus maculatus</name>
    <dbReference type="NCBI Taxonomy" id="8083"/>
    <lineage>
        <taxon>Eukaryota</taxon>
        <taxon>Metazoa</taxon>
        <taxon>Chordata</taxon>
        <taxon>Craniata</taxon>
        <taxon>Vertebrata</taxon>
        <taxon>Euteleostomi</taxon>
        <taxon>Actinopterygii</taxon>
        <taxon>Neopterygii</taxon>
        <taxon>Teleostei</taxon>
        <taxon>Neoteleostei</taxon>
        <taxon>Acanthomorphata</taxon>
        <taxon>Ovalentaria</taxon>
        <taxon>Atherinomorphae</taxon>
        <taxon>Cyprinodontiformes</taxon>
        <taxon>Poeciliidae</taxon>
        <taxon>Poeciliinae</taxon>
        <taxon>Xiphophorus</taxon>
    </lineage>
</organism>
<evidence type="ECO:0000313" key="3">
    <source>
        <dbReference type="Proteomes" id="UP000002852"/>
    </source>
</evidence>
<sequence length="1187" mass="139231">MTLISNSVKFELLEEIGDKEGRYLMIKGKLENQLTTLLNVYAPPESDKVLFKKIFDLINLEAEGILICSGDFNAVLNYRMDTTSKKNSKKQISRYMNTMMSEMAIVDVWREFHPLDQDYTHYSIPHGIYSRTDYILMNKRELHRVKVCRIGVSDVSDHNAIYLKIHLDSKMNNTLWRLNEGILNNKGLVGEVREEIIRYKEENDNGEVDPVILWDALKAVIRGKMISYTAFMKKARLETYNKQIRKLRDFEQQHKQTNDPGVFKLIKETRKEMDESLWQEVEKKARFTKQMYYEGGPKATKTLARRVKKQQTLGSIHKIRDPLSNTILYEQEEIQGTFERYYKTLYARPPSAREEEVSNFLEKLDLPAIGTKQNVTLTSQITEEEITKAIGRTKIGKFPGSDGLGASFYKTFKEELTPLLYDSFNYSLRTGKMPPSWKEAIISVIPKEGKDQEYCHNYRPISVLNVDYKLFSSIIAKRMENLMQDLIDEDQTGFIKERQTRDNIRRTLHIIDHLQRRGEGAVLISIDAEKAFDSVNWNFLYKVLEKFGFNETFVYCIKSIYQDPTARIKINGNLSGSLTLERGTRQGCCLSPSLFALFIEPLAQLIRQEEEMKGVEIGGEEHKIGLFADDILIYLKNPNEMFLKTVSLLEEFGKFSGYKINVEKTQILTINYSPQQKIRDTYKRKWNEKSIKYLGVNITKTIDKLYDANYLEINHNIKKDLGRWMDIGLDLSSRVEIIKINILPRLLYLFQSLPLIIPQKQFVEWDRWISRFIWNGKKPRVRYKTLQLPKDKGGLGLPALKEYFWAAQIRPLVCWCNDDYVSKWKNMEISRKDIEVKNLIAHKILLGKLSNKLDSITKTTIEIWNTVIDKYNLEKETKSLSWFAWDPRFKPGIYDTGFKQWADKGATAMCKLTEKGNLLSFNSLKGKYELEDQDQYRYLQIKDYYEKEIKTNVSEIIEIFHKAYEGNKLRVISALYQGLMAGRKTSTMYIKEKWEDELKEHISEEGWFNICKMQCTATCSRVWREFNWKNMIRFFITPKIKSGMVSSSQPCWRLCGQTDVGHTHIFWSCQKLTTYWHDVSLILKNILGYGIPRSCKTLYLGCLTHDVIQKDDEYLLKILLSASRKTITKLWYRQDPPAVEQWLSIVEEIFVMEKITYRLRLQEDKFDVKWEKWSDYRRRPNATLVSS</sequence>
<dbReference type="Pfam" id="PF00078">
    <property type="entry name" value="RVT_1"/>
    <property type="match status" value="1"/>
</dbReference>
<proteinExistence type="predicted"/>
<dbReference type="OMA" id="GHTHIFW"/>